<name>K3X9T9_GLOUD</name>
<dbReference type="PANTHER" id="PTHR23198">
    <property type="entry name" value="NUCLEOPORIN"/>
    <property type="match status" value="1"/>
</dbReference>
<dbReference type="GO" id="GO:0017056">
    <property type="term" value="F:structural constituent of nuclear pore"/>
    <property type="evidence" value="ECO:0007669"/>
    <property type="project" value="InterPro"/>
</dbReference>
<dbReference type="PROSITE" id="PS51434">
    <property type="entry name" value="NUP_C"/>
    <property type="match status" value="1"/>
</dbReference>
<dbReference type="InterPro" id="IPR036903">
    <property type="entry name" value="Nup98_auto-Pept-S59_dom_sf"/>
</dbReference>
<evidence type="ECO:0000313" key="12">
    <source>
        <dbReference type="Proteomes" id="UP000019132"/>
    </source>
</evidence>
<dbReference type="SUPFAM" id="SSF82215">
    <property type="entry name" value="C-terminal autoproteolytic domain of nucleoporin nup98"/>
    <property type="match status" value="1"/>
</dbReference>
<feature type="domain" description="Peptidase S59" evidence="10">
    <location>
        <begin position="221"/>
        <end position="356"/>
    </location>
</feature>
<evidence type="ECO:0000256" key="8">
    <source>
        <dbReference type="ARBA" id="ARBA00023242"/>
    </source>
</evidence>
<feature type="region of interest" description="Disordered" evidence="9">
    <location>
        <begin position="1"/>
        <end position="25"/>
    </location>
</feature>
<evidence type="ECO:0000256" key="7">
    <source>
        <dbReference type="ARBA" id="ARBA00023132"/>
    </source>
</evidence>
<dbReference type="GO" id="GO:0051028">
    <property type="term" value="P:mRNA transport"/>
    <property type="evidence" value="ECO:0007669"/>
    <property type="project" value="UniProtKB-KW"/>
</dbReference>
<dbReference type="GO" id="GO:0005643">
    <property type="term" value="C:nuclear pore"/>
    <property type="evidence" value="ECO:0007669"/>
    <property type="project" value="UniProtKB-SubCell"/>
</dbReference>
<comment type="subcellular location">
    <subcellularLocation>
        <location evidence="1">Nucleus</location>
        <location evidence="1">Nuclear pore complex</location>
    </subcellularLocation>
</comment>
<dbReference type="EMBL" id="GL376578">
    <property type="status" value="NOT_ANNOTATED_CDS"/>
    <property type="molecule type" value="Genomic_DNA"/>
</dbReference>
<dbReference type="GO" id="GO:0015031">
    <property type="term" value="P:protein transport"/>
    <property type="evidence" value="ECO:0007669"/>
    <property type="project" value="UniProtKB-KW"/>
</dbReference>
<evidence type="ECO:0000256" key="6">
    <source>
        <dbReference type="ARBA" id="ARBA00023010"/>
    </source>
</evidence>
<dbReference type="VEuPathDB" id="FungiDB:PYU1_G013959"/>
<sequence length="356" mass="38504">MSLGPRTDAAIATRTNFDTGSAPKSTQLALSPQQESLIALPDVDPYGTGSYGAGRVELAVKAALSVKPSATADVFSAPKAKCKASPNRANVGLPNRSICTPLKLNSRAVDSRNSLRVAAIRNVVHFKGSACSQITPKSTSPGARSSAKAQVDFSFKSSLFRDSSSKELVLRSNTTTSAANVEQPETVVSHSLSPIPETREVTAHASKTRRPVSSRCPTLSNPQLSTIPEYSQLRQMMSEDLAQVHGFAIRSAEYGVIEWPGVTDVRGLHLDEIVHFSEDEVVVYPDNYHDKPVVGMGLNKRAVLQLAHIYPSEPASSEEKVAAFVERLKTHTLRFGGVFLDYAQNGGVWKFEVEHF</sequence>
<evidence type="ECO:0000256" key="1">
    <source>
        <dbReference type="ARBA" id="ARBA00004567"/>
    </source>
</evidence>
<keyword evidence="4" id="KW-0509">mRNA transport</keyword>
<comment type="similarity">
    <text evidence="2">Belongs to the nucleoporin GLFG family.</text>
</comment>
<keyword evidence="6" id="KW-0811">Translocation</keyword>
<protein>
    <recommendedName>
        <fullName evidence="10">Peptidase S59 domain-containing protein</fullName>
    </recommendedName>
</protein>
<evidence type="ECO:0000313" key="11">
    <source>
        <dbReference type="EnsemblProtists" id="PYU1_T013988"/>
    </source>
</evidence>
<dbReference type="HOGENOM" id="CLU_779609_0_0_1"/>
<feature type="region of interest" description="Disordered" evidence="9">
    <location>
        <begin position="199"/>
        <end position="223"/>
    </location>
</feature>
<dbReference type="AlphaFoldDB" id="K3X9T9"/>
<dbReference type="InterPro" id="IPR007230">
    <property type="entry name" value="Nup98_auto-Pept-S59_dom"/>
</dbReference>
<dbReference type="InterPro" id="IPR037665">
    <property type="entry name" value="Nucleoporin_S59-like"/>
</dbReference>
<keyword evidence="7" id="KW-0906">Nuclear pore complex</keyword>
<keyword evidence="3" id="KW-0813">Transport</keyword>
<keyword evidence="5" id="KW-0653">Protein transport</keyword>
<dbReference type="eggNOG" id="KOG0845">
    <property type="taxonomic scope" value="Eukaryota"/>
</dbReference>
<reference evidence="12" key="1">
    <citation type="journal article" date="2010" name="Genome Biol.">
        <title>Genome sequence of the necrotrophic plant pathogen Pythium ultimum reveals original pathogenicity mechanisms and effector repertoire.</title>
        <authorList>
            <person name="Levesque C.A."/>
            <person name="Brouwer H."/>
            <person name="Cano L."/>
            <person name="Hamilton J.P."/>
            <person name="Holt C."/>
            <person name="Huitema E."/>
            <person name="Raffaele S."/>
            <person name="Robideau G.P."/>
            <person name="Thines M."/>
            <person name="Win J."/>
            <person name="Zerillo M.M."/>
            <person name="Beakes G.W."/>
            <person name="Boore J.L."/>
            <person name="Busam D."/>
            <person name="Dumas B."/>
            <person name="Ferriera S."/>
            <person name="Fuerstenberg S.I."/>
            <person name="Gachon C.M."/>
            <person name="Gaulin E."/>
            <person name="Govers F."/>
            <person name="Grenville-Briggs L."/>
            <person name="Horner N."/>
            <person name="Hostetler J."/>
            <person name="Jiang R.H."/>
            <person name="Johnson J."/>
            <person name="Krajaejun T."/>
            <person name="Lin H."/>
            <person name="Meijer H.J."/>
            <person name="Moore B."/>
            <person name="Morris P."/>
            <person name="Phuntmart V."/>
            <person name="Puiu D."/>
            <person name="Shetty J."/>
            <person name="Stajich J.E."/>
            <person name="Tripathy S."/>
            <person name="Wawra S."/>
            <person name="van West P."/>
            <person name="Whitty B.R."/>
            <person name="Coutinho P.M."/>
            <person name="Henrissat B."/>
            <person name="Martin F."/>
            <person name="Thomas P.D."/>
            <person name="Tyler B.M."/>
            <person name="De Vries R.P."/>
            <person name="Kamoun S."/>
            <person name="Yandell M."/>
            <person name="Tisserat N."/>
            <person name="Buell C.R."/>
        </authorList>
    </citation>
    <scope>NUCLEOTIDE SEQUENCE</scope>
    <source>
        <strain evidence="12">DAOM:BR144</strain>
    </source>
</reference>
<evidence type="ECO:0000256" key="9">
    <source>
        <dbReference type="SAM" id="MobiDB-lite"/>
    </source>
</evidence>
<dbReference type="Gene3D" id="3.30.1610.10">
    <property type="entry name" value="Peptidase S59, nucleoporin"/>
    <property type="match status" value="1"/>
</dbReference>
<dbReference type="Proteomes" id="UP000019132">
    <property type="component" value="Unassembled WGS sequence"/>
</dbReference>
<dbReference type="InParanoid" id="K3X9T9"/>
<dbReference type="EnsemblProtists" id="PYU1_T013988">
    <property type="protein sequence ID" value="PYU1_T013988"/>
    <property type="gene ID" value="PYU1_G013959"/>
</dbReference>
<evidence type="ECO:0000256" key="3">
    <source>
        <dbReference type="ARBA" id="ARBA00022448"/>
    </source>
</evidence>
<keyword evidence="12" id="KW-1185">Reference proteome</keyword>
<evidence type="ECO:0000256" key="5">
    <source>
        <dbReference type="ARBA" id="ARBA00022927"/>
    </source>
</evidence>
<dbReference type="PANTHER" id="PTHR23198:SF6">
    <property type="entry name" value="NUCLEAR PORE COMPLEX PROTEIN NUP98-NUP96"/>
    <property type="match status" value="1"/>
</dbReference>
<evidence type="ECO:0000256" key="4">
    <source>
        <dbReference type="ARBA" id="ARBA00022816"/>
    </source>
</evidence>
<dbReference type="STRING" id="431595.K3X9T9"/>
<proteinExistence type="inferred from homology"/>
<evidence type="ECO:0000259" key="10">
    <source>
        <dbReference type="PROSITE" id="PS51434"/>
    </source>
</evidence>
<feature type="compositionally biased region" description="Polar residues" evidence="9">
    <location>
        <begin position="13"/>
        <end position="25"/>
    </location>
</feature>
<accession>K3X9T9</accession>
<reference evidence="11" key="3">
    <citation type="submission" date="2015-02" db="UniProtKB">
        <authorList>
            <consortium name="EnsemblProtists"/>
        </authorList>
    </citation>
    <scope>IDENTIFICATION</scope>
    <source>
        <strain evidence="11">DAOM BR144</strain>
    </source>
</reference>
<dbReference type="Pfam" id="PF04096">
    <property type="entry name" value="Nucleoporin2"/>
    <property type="match status" value="1"/>
</dbReference>
<organism evidence="11 12">
    <name type="scientific">Globisporangium ultimum (strain ATCC 200006 / CBS 805.95 / DAOM BR144)</name>
    <name type="common">Pythium ultimum</name>
    <dbReference type="NCBI Taxonomy" id="431595"/>
    <lineage>
        <taxon>Eukaryota</taxon>
        <taxon>Sar</taxon>
        <taxon>Stramenopiles</taxon>
        <taxon>Oomycota</taxon>
        <taxon>Peronosporomycetes</taxon>
        <taxon>Pythiales</taxon>
        <taxon>Pythiaceae</taxon>
        <taxon>Globisporangium</taxon>
    </lineage>
</organism>
<evidence type="ECO:0000256" key="2">
    <source>
        <dbReference type="ARBA" id="ARBA00008926"/>
    </source>
</evidence>
<reference evidence="12" key="2">
    <citation type="submission" date="2010-04" db="EMBL/GenBank/DDBJ databases">
        <authorList>
            <person name="Buell R."/>
            <person name="Hamilton J."/>
            <person name="Hostetler J."/>
        </authorList>
    </citation>
    <scope>NUCLEOTIDE SEQUENCE [LARGE SCALE GENOMIC DNA]</scope>
    <source>
        <strain evidence="12">DAOM:BR144</strain>
    </source>
</reference>
<keyword evidence="8" id="KW-0539">Nucleus</keyword>